<sequence length="211" mass="23697">MWGRMMNASQPEPSRPRKLSTAHLGWAARALYALMMFVYRRHRFEAIGTPPPERRYIIIAVPHTSNWDFPNYMGVTRELGLETHFMAKTSLFRWPFHNFMRQMGGVPVDRSAAGDMVQQMIAEFGAREDFILTIAPEGTRKSVTAWRTGFYRIAHGAGVPIVCGFMDYGNRRAGLGPVIYPTGDYDADMAPAFAFYAAMAGRNAVHSALKG</sequence>
<reference evidence="6" key="1">
    <citation type="journal article" date="2019" name="Int. J. Syst. Evol. Microbiol.">
        <title>The Global Catalogue of Microorganisms (GCM) 10K type strain sequencing project: providing services to taxonomists for standard genome sequencing and annotation.</title>
        <authorList>
            <consortium name="The Broad Institute Genomics Platform"/>
            <consortium name="The Broad Institute Genome Sequencing Center for Infectious Disease"/>
            <person name="Wu L."/>
            <person name="Ma J."/>
        </authorList>
    </citation>
    <scope>NUCLEOTIDE SEQUENCE [LARGE SCALE GENOMIC DNA]</scope>
    <source>
        <strain evidence="6">CGMCC 1.12851</strain>
    </source>
</reference>
<keyword evidence="3 5" id="KW-0012">Acyltransferase</keyword>
<accession>A0ABQ1JL07</accession>
<comment type="pathway">
    <text evidence="1">Lipid metabolism.</text>
</comment>
<dbReference type="CDD" id="cd07988">
    <property type="entry name" value="LPLAT_ABO13168-like"/>
    <property type="match status" value="1"/>
</dbReference>
<proteinExistence type="predicted"/>
<comment type="caution">
    <text evidence="5">The sequence shown here is derived from an EMBL/GenBank/DDBJ whole genome shotgun (WGS) entry which is preliminary data.</text>
</comment>
<dbReference type="SUPFAM" id="SSF69593">
    <property type="entry name" value="Glycerol-3-phosphate (1)-acyltransferase"/>
    <property type="match status" value="1"/>
</dbReference>
<protein>
    <submittedName>
        <fullName evidence="5">1-acyl-sn-glycerol-3-phosphate acyltransferase</fullName>
    </submittedName>
</protein>
<dbReference type="GO" id="GO:0016746">
    <property type="term" value="F:acyltransferase activity"/>
    <property type="evidence" value="ECO:0007669"/>
    <property type="project" value="UniProtKB-KW"/>
</dbReference>
<evidence type="ECO:0000256" key="3">
    <source>
        <dbReference type="ARBA" id="ARBA00023315"/>
    </source>
</evidence>
<evidence type="ECO:0000256" key="2">
    <source>
        <dbReference type="ARBA" id="ARBA00022679"/>
    </source>
</evidence>
<dbReference type="SMART" id="SM00563">
    <property type="entry name" value="PlsC"/>
    <property type="match status" value="1"/>
</dbReference>
<evidence type="ECO:0000259" key="4">
    <source>
        <dbReference type="SMART" id="SM00563"/>
    </source>
</evidence>
<dbReference type="Pfam" id="PF01553">
    <property type="entry name" value="Acyltransferase"/>
    <property type="match status" value="1"/>
</dbReference>
<dbReference type="InterPro" id="IPR002123">
    <property type="entry name" value="Plipid/glycerol_acylTrfase"/>
</dbReference>
<keyword evidence="2" id="KW-0808">Transferase</keyword>
<evidence type="ECO:0000313" key="6">
    <source>
        <dbReference type="Proteomes" id="UP000614261"/>
    </source>
</evidence>
<dbReference type="Proteomes" id="UP000614261">
    <property type="component" value="Unassembled WGS sequence"/>
</dbReference>
<dbReference type="EMBL" id="BMGD01000005">
    <property type="protein sequence ID" value="GGB71152.1"/>
    <property type="molecule type" value="Genomic_DNA"/>
</dbReference>
<evidence type="ECO:0000313" key="5">
    <source>
        <dbReference type="EMBL" id="GGB71152.1"/>
    </source>
</evidence>
<dbReference type="PANTHER" id="PTHR10434:SF9">
    <property type="entry name" value="PHOSPHOLIPID_GLYCEROL ACYLTRANSFERASE DOMAIN-CONTAINING PROTEIN"/>
    <property type="match status" value="1"/>
</dbReference>
<feature type="domain" description="Phospholipid/glycerol acyltransferase" evidence="4">
    <location>
        <begin position="57"/>
        <end position="166"/>
    </location>
</feature>
<evidence type="ECO:0000256" key="1">
    <source>
        <dbReference type="ARBA" id="ARBA00005189"/>
    </source>
</evidence>
<keyword evidence="6" id="KW-1185">Reference proteome</keyword>
<gene>
    <name evidence="5" type="ORF">GCM10010833_27950</name>
</gene>
<organism evidence="5 6">
    <name type="scientific">Blastomonas aquatica</name>
    <dbReference type="NCBI Taxonomy" id="1510276"/>
    <lineage>
        <taxon>Bacteria</taxon>
        <taxon>Pseudomonadati</taxon>
        <taxon>Pseudomonadota</taxon>
        <taxon>Alphaproteobacteria</taxon>
        <taxon>Sphingomonadales</taxon>
        <taxon>Sphingomonadaceae</taxon>
        <taxon>Blastomonas</taxon>
    </lineage>
</organism>
<dbReference type="PANTHER" id="PTHR10434">
    <property type="entry name" value="1-ACYL-SN-GLYCEROL-3-PHOSPHATE ACYLTRANSFERASE"/>
    <property type="match status" value="1"/>
</dbReference>
<name>A0ABQ1JL07_9SPHN</name>